<reference evidence="2" key="2">
    <citation type="submission" date="2025-09" db="UniProtKB">
        <authorList>
            <consortium name="Ensembl"/>
        </authorList>
    </citation>
    <scope>IDENTIFICATION</scope>
</reference>
<accession>A0A8C3QU58</accession>
<feature type="compositionally biased region" description="Polar residues" evidence="1">
    <location>
        <begin position="66"/>
        <end position="112"/>
    </location>
</feature>
<keyword evidence="3" id="KW-1185">Reference proteome</keyword>
<feature type="compositionally biased region" description="Polar residues" evidence="1">
    <location>
        <begin position="136"/>
        <end position="151"/>
    </location>
</feature>
<reference evidence="2" key="1">
    <citation type="submission" date="2025-08" db="UniProtKB">
        <authorList>
            <consortium name="Ensembl"/>
        </authorList>
    </citation>
    <scope>IDENTIFICATION</scope>
</reference>
<dbReference type="Ensembl" id="ENSCRFT00000011544.1">
    <property type="protein sequence ID" value="ENSCRFP00000011152.1"/>
    <property type="gene ID" value="ENSCRFG00000008678.1"/>
</dbReference>
<proteinExistence type="predicted"/>
<organism evidence="2 3">
    <name type="scientific">Cyanoderma ruficeps</name>
    <name type="common">rufous-capped babbler</name>
    <dbReference type="NCBI Taxonomy" id="181631"/>
    <lineage>
        <taxon>Eukaryota</taxon>
        <taxon>Metazoa</taxon>
        <taxon>Chordata</taxon>
        <taxon>Craniata</taxon>
        <taxon>Vertebrata</taxon>
        <taxon>Euteleostomi</taxon>
        <taxon>Archelosauria</taxon>
        <taxon>Archosauria</taxon>
        <taxon>Dinosauria</taxon>
        <taxon>Saurischia</taxon>
        <taxon>Theropoda</taxon>
        <taxon>Coelurosauria</taxon>
        <taxon>Aves</taxon>
        <taxon>Neognathae</taxon>
        <taxon>Neoaves</taxon>
        <taxon>Telluraves</taxon>
        <taxon>Australaves</taxon>
        <taxon>Passeriformes</taxon>
        <taxon>Sylvioidea</taxon>
        <taxon>Timaliidae</taxon>
        <taxon>Cyanoderma</taxon>
    </lineage>
</organism>
<feature type="region of interest" description="Disordered" evidence="1">
    <location>
        <begin position="1"/>
        <end position="216"/>
    </location>
</feature>
<evidence type="ECO:0000313" key="2">
    <source>
        <dbReference type="Ensembl" id="ENSCRFP00000011152.1"/>
    </source>
</evidence>
<protein>
    <submittedName>
        <fullName evidence="2">Uncharacterized protein</fullName>
    </submittedName>
</protein>
<sequence>MAHGPPGLLEPPNPAGAALGIPKPPLLGSGDSAVPSCPQGQQEPPEDPRLGGAVMGQPGQAGAPSSWGSSPHGTETPNSTFPHGTETPNSTFPHGTETPNSAQSHGTETPNSAHRDPKLHTPSWHRDPKLYPKLCTTPNSTHPHATETPNSAHRDPNLHIPMAQRPQTLHTLMAQRPPNSAQDPRHSSCSLGNALTPGMPSAGREQLWAGRERLPG</sequence>
<evidence type="ECO:0000256" key="1">
    <source>
        <dbReference type="SAM" id="MobiDB-lite"/>
    </source>
</evidence>
<dbReference type="AlphaFoldDB" id="A0A8C3QU58"/>
<feature type="compositionally biased region" description="Basic and acidic residues" evidence="1">
    <location>
        <begin position="113"/>
        <end position="130"/>
    </location>
</feature>
<name>A0A8C3QU58_9PASS</name>
<evidence type="ECO:0000313" key="3">
    <source>
        <dbReference type="Proteomes" id="UP000694396"/>
    </source>
</evidence>
<feature type="compositionally biased region" description="Polar residues" evidence="1">
    <location>
        <begin position="177"/>
        <end position="193"/>
    </location>
</feature>
<dbReference type="Proteomes" id="UP000694396">
    <property type="component" value="Unplaced"/>
</dbReference>